<accession>A0AAJ0FZV8</accession>
<dbReference type="InterPro" id="IPR016039">
    <property type="entry name" value="Thiolase-like"/>
</dbReference>
<dbReference type="Proteomes" id="UP001251528">
    <property type="component" value="Unassembled WGS sequence"/>
</dbReference>
<dbReference type="Pfam" id="PF02801">
    <property type="entry name" value="Ketoacyl-synt_C"/>
    <property type="match status" value="1"/>
</dbReference>
<dbReference type="EMBL" id="JASWJB010000134">
    <property type="protein sequence ID" value="KAK2595365.1"/>
    <property type="molecule type" value="Genomic_DNA"/>
</dbReference>
<dbReference type="InterPro" id="IPR020841">
    <property type="entry name" value="PKS_Beta-ketoAc_synthase_dom"/>
</dbReference>
<proteinExistence type="inferred from homology"/>
<evidence type="ECO:0000256" key="1">
    <source>
        <dbReference type="ARBA" id="ARBA00022450"/>
    </source>
</evidence>
<organism evidence="5 6">
    <name type="scientific">Conoideocrella luteorostrata</name>
    <dbReference type="NCBI Taxonomy" id="1105319"/>
    <lineage>
        <taxon>Eukaryota</taxon>
        <taxon>Fungi</taxon>
        <taxon>Dikarya</taxon>
        <taxon>Ascomycota</taxon>
        <taxon>Pezizomycotina</taxon>
        <taxon>Sordariomycetes</taxon>
        <taxon>Hypocreomycetidae</taxon>
        <taxon>Hypocreales</taxon>
        <taxon>Clavicipitaceae</taxon>
        <taxon>Conoideocrella</taxon>
    </lineage>
</organism>
<keyword evidence="3" id="KW-0808">Transferase</keyword>
<dbReference type="InterPro" id="IPR014031">
    <property type="entry name" value="Ketoacyl_synth_C"/>
</dbReference>
<evidence type="ECO:0000313" key="6">
    <source>
        <dbReference type="Proteomes" id="UP001251528"/>
    </source>
</evidence>
<evidence type="ECO:0000256" key="3">
    <source>
        <dbReference type="RuleBase" id="RU003694"/>
    </source>
</evidence>
<reference evidence="5" key="1">
    <citation type="submission" date="2023-06" db="EMBL/GenBank/DDBJ databases">
        <title>Conoideocrella luteorostrata (Hypocreales: Clavicipitaceae), a potential biocontrol fungus for elongate hemlock scale in United States Christmas tree production areas.</title>
        <authorList>
            <person name="Barrett H."/>
            <person name="Lovett B."/>
            <person name="Macias A.M."/>
            <person name="Stajich J.E."/>
            <person name="Kasson M.T."/>
        </authorList>
    </citation>
    <scope>NUCLEOTIDE SEQUENCE</scope>
    <source>
        <strain evidence="5">ARSEF 14590</strain>
    </source>
</reference>
<evidence type="ECO:0000256" key="2">
    <source>
        <dbReference type="ARBA" id="ARBA00022553"/>
    </source>
</evidence>
<dbReference type="GO" id="GO:0044550">
    <property type="term" value="P:secondary metabolite biosynthetic process"/>
    <property type="evidence" value="ECO:0007669"/>
    <property type="project" value="TreeGrafter"/>
</dbReference>
<evidence type="ECO:0000313" key="5">
    <source>
        <dbReference type="EMBL" id="KAK2595365.1"/>
    </source>
</evidence>
<dbReference type="InterPro" id="IPR014030">
    <property type="entry name" value="Ketoacyl_synth_N"/>
</dbReference>
<comment type="caution">
    <text evidence="5">The sequence shown here is derived from an EMBL/GenBank/DDBJ whole genome shotgun (WGS) entry which is preliminary data.</text>
</comment>
<dbReference type="Gene3D" id="3.40.47.10">
    <property type="match status" value="2"/>
</dbReference>
<dbReference type="GO" id="GO:0004312">
    <property type="term" value="F:fatty acid synthase activity"/>
    <property type="evidence" value="ECO:0007669"/>
    <property type="project" value="TreeGrafter"/>
</dbReference>
<keyword evidence="1" id="KW-0596">Phosphopantetheine</keyword>
<keyword evidence="2" id="KW-0597">Phosphoprotein</keyword>
<gene>
    <name evidence="5" type="ORF">QQS21_006901</name>
</gene>
<dbReference type="InterPro" id="IPR050091">
    <property type="entry name" value="PKS_NRPS_Biosynth_Enz"/>
</dbReference>
<dbReference type="Pfam" id="PF00109">
    <property type="entry name" value="ketoacyl-synt"/>
    <property type="match status" value="1"/>
</dbReference>
<sequence length="324" mass="35233">MATGPVSSTKLHDLQQDWLSFKSTRDSSQSSDIGQSHRIINMDSSEPQQKLTGIVGDACRVAGASSPSELWGLIESQKDVGRNVPANRFNMDGFYQSTSQRQGSTNVKRDYFLDQDPGLFDAWFFCTSKKEAESMGPQQRLLLEVVYEGLEDAGITLDDIAGSKTSVFTGSFSLDYQRLIDLEQPASTSKYAVTGLSQTIVAGSALHLHPGIFVEMQQLGMLAADGRSKAYDVATDGYARGEGIVAIILKRVVDAEAHHDIVKSVIRAVGVNHDGSTQGITMPNEAAQESLMRETYRNVNISLDDTAYFEGHGTGKFSCFGSSH</sequence>
<dbReference type="SMART" id="SM00825">
    <property type="entry name" value="PKS_KS"/>
    <property type="match status" value="1"/>
</dbReference>
<dbReference type="PANTHER" id="PTHR43775:SF37">
    <property type="entry name" value="SI:DKEY-61P9.11"/>
    <property type="match status" value="1"/>
</dbReference>
<dbReference type="PANTHER" id="PTHR43775">
    <property type="entry name" value="FATTY ACID SYNTHASE"/>
    <property type="match status" value="1"/>
</dbReference>
<dbReference type="CDD" id="cd00833">
    <property type="entry name" value="PKS"/>
    <property type="match status" value="1"/>
</dbReference>
<evidence type="ECO:0000259" key="4">
    <source>
        <dbReference type="PROSITE" id="PS52004"/>
    </source>
</evidence>
<protein>
    <recommendedName>
        <fullName evidence="4">Ketosynthase family 3 (KS3) domain-containing protein</fullName>
    </recommendedName>
</protein>
<name>A0AAJ0FZV8_9HYPO</name>
<dbReference type="SUPFAM" id="SSF53901">
    <property type="entry name" value="Thiolase-like"/>
    <property type="match status" value="1"/>
</dbReference>
<dbReference type="PROSITE" id="PS52004">
    <property type="entry name" value="KS3_2"/>
    <property type="match status" value="1"/>
</dbReference>
<comment type="similarity">
    <text evidence="3">Belongs to the thiolase-like superfamily. Beta-ketoacyl-ACP synthases family.</text>
</comment>
<dbReference type="GO" id="GO:0006633">
    <property type="term" value="P:fatty acid biosynthetic process"/>
    <property type="evidence" value="ECO:0007669"/>
    <property type="project" value="TreeGrafter"/>
</dbReference>
<feature type="domain" description="Ketosynthase family 3 (KS3)" evidence="4">
    <location>
        <begin position="49"/>
        <end position="324"/>
    </location>
</feature>
<dbReference type="AlphaFoldDB" id="A0AAJ0FZV8"/>
<keyword evidence="6" id="KW-1185">Reference proteome</keyword>